<dbReference type="InterPro" id="IPR007479">
    <property type="entry name" value="ISC_FeS_clus_asmbl_IscsX"/>
</dbReference>
<dbReference type="GO" id="GO:0008198">
    <property type="term" value="F:ferrous iron binding"/>
    <property type="evidence" value="ECO:0007669"/>
    <property type="project" value="TreeGrafter"/>
</dbReference>
<protein>
    <recommendedName>
        <fullName evidence="3 4">Protein IscX</fullName>
    </recommendedName>
</protein>
<dbReference type="Gene3D" id="1.10.10.600">
    <property type="entry name" value="IscX-like"/>
    <property type="match status" value="1"/>
</dbReference>
<evidence type="ECO:0000256" key="1">
    <source>
        <dbReference type="ARBA" id="ARBA00054051"/>
    </source>
</evidence>
<name>K2JI84_9GAMM</name>
<dbReference type="InterPro" id="IPR036762">
    <property type="entry name" value="IscX-like_sf"/>
</dbReference>
<comment type="similarity">
    <text evidence="2 4">Belongs to the IscX family.</text>
</comment>
<dbReference type="SUPFAM" id="SSF140319">
    <property type="entry name" value="IscX-like"/>
    <property type="match status" value="1"/>
</dbReference>
<dbReference type="FunFam" id="1.10.10.600:FF:000001">
    <property type="entry name" value="Fe-S assembly protein IscX"/>
    <property type="match status" value="1"/>
</dbReference>
<dbReference type="AlphaFoldDB" id="K2JI84"/>
<dbReference type="PIRSF" id="PIRSF039003">
    <property type="entry name" value="IscX"/>
    <property type="match status" value="1"/>
</dbReference>
<evidence type="ECO:0000256" key="4">
    <source>
        <dbReference type="PIRNR" id="PIRNR039003"/>
    </source>
</evidence>
<proteinExistence type="inferred from homology"/>
<dbReference type="eggNOG" id="COG2975">
    <property type="taxonomic scope" value="Bacteria"/>
</dbReference>
<evidence type="ECO:0000256" key="2">
    <source>
        <dbReference type="ARBA" id="ARBA00060986"/>
    </source>
</evidence>
<dbReference type="EMBL" id="AMRI01000010">
    <property type="protein sequence ID" value="EKE74943.1"/>
    <property type="molecule type" value="Genomic_DNA"/>
</dbReference>
<gene>
    <name evidence="5" type="ORF">B3C1_08646</name>
</gene>
<dbReference type="GO" id="GO:0005829">
    <property type="term" value="C:cytosol"/>
    <property type="evidence" value="ECO:0007669"/>
    <property type="project" value="TreeGrafter"/>
</dbReference>
<evidence type="ECO:0000313" key="6">
    <source>
        <dbReference type="Proteomes" id="UP000006755"/>
    </source>
</evidence>
<organism evidence="5 6">
    <name type="scientific">Gallaecimonas xiamenensis 3-C-1</name>
    <dbReference type="NCBI Taxonomy" id="745411"/>
    <lineage>
        <taxon>Bacteria</taxon>
        <taxon>Pseudomonadati</taxon>
        <taxon>Pseudomonadota</taxon>
        <taxon>Gammaproteobacteria</taxon>
        <taxon>Enterobacterales</taxon>
        <taxon>Gallaecimonadaceae</taxon>
        <taxon>Gallaecimonas</taxon>
    </lineage>
</organism>
<evidence type="ECO:0000256" key="3">
    <source>
        <dbReference type="ARBA" id="ARBA00073861"/>
    </source>
</evidence>
<dbReference type="RefSeq" id="WP_008484249.1">
    <property type="nucleotide sequence ID" value="NZ_AMRI01000010.1"/>
</dbReference>
<dbReference type="OrthoDB" id="9800346at2"/>
<comment type="caution">
    <text evidence="5">The sequence shown here is derived from an EMBL/GenBank/DDBJ whole genome shotgun (WGS) entry which is preliminary data.</text>
</comment>
<dbReference type="PATRIC" id="fig|745411.4.peg.1690"/>
<reference evidence="5 6" key="1">
    <citation type="journal article" date="2012" name="J. Bacteriol.">
        <title>Genome Sequence of Gallaecimonas xiamenensis Type Strain 3-C-1.</title>
        <authorList>
            <person name="Lai Q."/>
            <person name="Wang L."/>
            <person name="Wang W."/>
            <person name="Shao Z."/>
        </authorList>
    </citation>
    <scope>NUCLEOTIDE SEQUENCE [LARGE SCALE GENOMIC DNA]</scope>
    <source>
        <strain evidence="5 6">3-C-1</strain>
    </source>
</reference>
<keyword evidence="6" id="KW-1185">Reference proteome</keyword>
<dbReference type="Proteomes" id="UP000006755">
    <property type="component" value="Unassembled WGS sequence"/>
</dbReference>
<evidence type="ECO:0000313" key="5">
    <source>
        <dbReference type="EMBL" id="EKE74943.1"/>
    </source>
</evidence>
<dbReference type="Pfam" id="PF04384">
    <property type="entry name" value="Fe-S_assembly"/>
    <property type="match status" value="1"/>
</dbReference>
<dbReference type="STRING" id="745411.B3C1_08646"/>
<comment type="function">
    <text evidence="1 4">May function as iron donor in the assembly of iron-sulfur clusters.</text>
</comment>
<dbReference type="PANTHER" id="PTHR37532:SF1">
    <property type="entry name" value="PROTEIN ISCX"/>
    <property type="match status" value="1"/>
</dbReference>
<accession>K2JI84</accession>
<dbReference type="NCBIfam" id="TIGR03412">
    <property type="entry name" value="iscX_yfhJ"/>
    <property type="match status" value="1"/>
</dbReference>
<dbReference type="GO" id="GO:0016226">
    <property type="term" value="P:iron-sulfur cluster assembly"/>
    <property type="evidence" value="ECO:0007669"/>
    <property type="project" value="UniProtKB-UniRule"/>
</dbReference>
<sequence length="67" mass="7913">MGWKWTDTQAIAEALFDLDPERDPKTVRFTDMHRWICELPDFDDDPNGSNERILEAILLAWLDEYEG</sequence>
<dbReference type="PANTHER" id="PTHR37532">
    <property type="entry name" value="PROTEIN ISCX"/>
    <property type="match status" value="1"/>
</dbReference>